<feature type="transmembrane region" description="Helical" evidence="7">
    <location>
        <begin position="247"/>
        <end position="266"/>
    </location>
</feature>
<feature type="transmembrane region" description="Helical" evidence="7">
    <location>
        <begin position="60"/>
        <end position="80"/>
    </location>
</feature>
<accession>A0A437QEK2</accession>
<dbReference type="PANTHER" id="PTHR21716:SF64">
    <property type="entry name" value="AI-2 TRANSPORT PROTEIN TQSA"/>
    <property type="match status" value="1"/>
</dbReference>
<evidence type="ECO:0000256" key="3">
    <source>
        <dbReference type="ARBA" id="ARBA00022692"/>
    </source>
</evidence>
<evidence type="ECO:0000256" key="7">
    <source>
        <dbReference type="SAM" id="Phobius"/>
    </source>
</evidence>
<dbReference type="Proteomes" id="UP000282818">
    <property type="component" value="Unassembled WGS sequence"/>
</dbReference>
<evidence type="ECO:0000256" key="6">
    <source>
        <dbReference type="SAM" id="MobiDB-lite"/>
    </source>
</evidence>
<dbReference type="PANTHER" id="PTHR21716">
    <property type="entry name" value="TRANSMEMBRANE PROTEIN"/>
    <property type="match status" value="1"/>
</dbReference>
<feature type="transmembrane region" description="Helical" evidence="7">
    <location>
        <begin position="273"/>
        <end position="297"/>
    </location>
</feature>
<keyword evidence="3 7" id="KW-0812">Transmembrane</keyword>
<keyword evidence="9" id="KW-1185">Reference proteome</keyword>
<sequence>MDSVFTSQKWFLLIVVAAVSFLFYLLGPILSPFLVGALLAYLTDPMADRLEEMGASRTSAVIIVFIVLGAFFSLAVLMVLPKLGQQIQLMMQQIPQVIDLFENKVFPALQTYLGTDAQIGDFSMIKTLIAGNWEETGNIMTQLAKSVTKSSLAVMGWIANLLLIPVVTFYLLRDWDVMMAKIGRLLPRNIEPKVTMLATESDEVLGAFIKGQLLVMLALGTVYAVGLWLVGVNLALLLGMLAGLASIVPYMGFIVGIVASGVAAYMQFQDPIILVWVGVVFGIGQALEGMVLTPLLVGDRIGLHPVAVIFAIMAGGQLFGFVGILIALPVAAVIMVFLRHLHDGYKRSHLYGSEKVEPPEDEPEYEQENIVNEQH</sequence>
<dbReference type="RefSeq" id="WP_127692991.1">
    <property type="nucleotide sequence ID" value="NZ_SACQ01000001.1"/>
</dbReference>
<feature type="transmembrane region" description="Helical" evidence="7">
    <location>
        <begin position="152"/>
        <end position="172"/>
    </location>
</feature>
<name>A0A437QEK2_9GAMM</name>
<feature type="transmembrane region" description="Helical" evidence="7">
    <location>
        <begin position="213"/>
        <end position="241"/>
    </location>
</feature>
<keyword evidence="4 7" id="KW-1133">Transmembrane helix</keyword>
<dbReference type="GO" id="GO:0055085">
    <property type="term" value="P:transmembrane transport"/>
    <property type="evidence" value="ECO:0007669"/>
    <property type="project" value="TreeGrafter"/>
</dbReference>
<comment type="subcellular location">
    <subcellularLocation>
        <location evidence="1">Membrane</location>
        <topology evidence="1">Multi-pass membrane protein</topology>
    </subcellularLocation>
</comment>
<feature type="transmembrane region" description="Helical" evidence="7">
    <location>
        <begin position="12"/>
        <end position="39"/>
    </location>
</feature>
<dbReference type="Pfam" id="PF01594">
    <property type="entry name" value="AI-2E_transport"/>
    <property type="match status" value="1"/>
</dbReference>
<organism evidence="8 9">
    <name type="scientific">Neptunomonas marina</name>
    <dbReference type="NCBI Taxonomy" id="1815562"/>
    <lineage>
        <taxon>Bacteria</taxon>
        <taxon>Pseudomonadati</taxon>
        <taxon>Pseudomonadota</taxon>
        <taxon>Gammaproteobacteria</taxon>
        <taxon>Oceanospirillales</taxon>
        <taxon>Oceanospirillaceae</taxon>
        <taxon>Neptunomonas</taxon>
    </lineage>
</organism>
<comment type="similarity">
    <text evidence="2">Belongs to the autoinducer-2 exporter (AI-2E) (TC 2.A.86) family.</text>
</comment>
<protein>
    <submittedName>
        <fullName evidence="8">AI-2E family transporter</fullName>
    </submittedName>
</protein>
<evidence type="ECO:0000313" key="9">
    <source>
        <dbReference type="Proteomes" id="UP000282818"/>
    </source>
</evidence>
<proteinExistence type="inferred from homology"/>
<gene>
    <name evidence="8" type="ORF">EOE65_03980</name>
</gene>
<evidence type="ECO:0000256" key="5">
    <source>
        <dbReference type="ARBA" id="ARBA00023136"/>
    </source>
</evidence>
<evidence type="ECO:0000313" key="8">
    <source>
        <dbReference type="EMBL" id="RVU32823.1"/>
    </source>
</evidence>
<dbReference type="GO" id="GO:0016020">
    <property type="term" value="C:membrane"/>
    <property type="evidence" value="ECO:0007669"/>
    <property type="project" value="UniProtKB-SubCell"/>
</dbReference>
<feature type="region of interest" description="Disordered" evidence="6">
    <location>
        <begin position="352"/>
        <end position="375"/>
    </location>
</feature>
<keyword evidence="5 7" id="KW-0472">Membrane</keyword>
<evidence type="ECO:0000256" key="4">
    <source>
        <dbReference type="ARBA" id="ARBA00022989"/>
    </source>
</evidence>
<reference evidence="8 9" key="1">
    <citation type="submission" date="2019-01" db="EMBL/GenBank/DDBJ databases">
        <authorList>
            <person name="Chen W.-M."/>
        </authorList>
    </citation>
    <scope>NUCLEOTIDE SEQUENCE [LARGE SCALE GENOMIC DNA]</scope>
    <source>
        <strain evidence="8 9">HPM-16</strain>
    </source>
</reference>
<evidence type="ECO:0000256" key="1">
    <source>
        <dbReference type="ARBA" id="ARBA00004141"/>
    </source>
</evidence>
<feature type="transmembrane region" description="Helical" evidence="7">
    <location>
        <begin position="309"/>
        <end position="338"/>
    </location>
</feature>
<evidence type="ECO:0000256" key="2">
    <source>
        <dbReference type="ARBA" id="ARBA00009773"/>
    </source>
</evidence>
<dbReference type="AlphaFoldDB" id="A0A437QEK2"/>
<comment type="caution">
    <text evidence="8">The sequence shown here is derived from an EMBL/GenBank/DDBJ whole genome shotgun (WGS) entry which is preliminary data.</text>
</comment>
<dbReference type="InterPro" id="IPR002549">
    <property type="entry name" value="AI-2E-like"/>
</dbReference>
<dbReference type="EMBL" id="SACQ01000001">
    <property type="protein sequence ID" value="RVU32823.1"/>
    <property type="molecule type" value="Genomic_DNA"/>
</dbReference>